<keyword evidence="2" id="KW-1185">Reference proteome</keyword>
<dbReference type="OrthoDB" id="9775804at2"/>
<evidence type="ECO:0008006" key="3">
    <source>
        <dbReference type="Google" id="ProtNLM"/>
    </source>
</evidence>
<protein>
    <recommendedName>
        <fullName evidence="3">Acetyltransferase</fullName>
    </recommendedName>
</protein>
<dbReference type="AlphaFoldDB" id="A0A4U9RSL7"/>
<dbReference type="EMBL" id="LR590481">
    <property type="protein sequence ID" value="VTQ91980.1"/>
    <property type="molecule type" value="Genomic_DNA"/>
</dbReference>
<name>A0A4U9RSL7_HATHI</name>
<dbReference type="RefSeq" id="WP_138210482.1">
    <property type="nucleotide sequence ID" value="NZ_CBCRUQ010000003.1"/>
</dbReference>
<organism evidence="1 2">
    <name type="scientific">Hathewaya histolytica</name>
    <name type="common">Clostridium histolyticum</name>
    <dbReference type="NCBI Taxonomy" id="1498"/>
    <lineage>
        <taxon>Bacteria</taxon>
        <taxon>Bacillati</taxon>
        <taxon>Bacillota</taxon>
        <taxon>Clostridia</taxon>
        <taxon>Eubacteriales</taxon>
        <taxon>Clostridiaceae</taxon>
        <taxon>Hathewaya</taxon>
    </lineage>
</organism>
<dbReference type="SUPFAM" id="SSF55729">
    <property type="entry name" value="Acyl-CoA N-acyltransferases (Nat)"/>
    <property type="match status" value="1"/>
</dbReference>
<dbReference type="Proteomes" id="UP000308489">
    <property type="component" value="Chromosome 1"/>
</dbReference>
<sequence>MEVITEYKNRGIGKTLVKKAIEETSDFYMIDLSCDDNLTSFYDKFNMFKTNAMIVRNYDKQTGE</sequence>
<accession>A0A4U9RSL7</accession>
<dbReference type="InterPro" id="IPR016181">
    <property type="entry name" value="Acyl_CoA_acyltransferase"/>
</dbReference>
<proteinExistence type="predicted"/>
<dbReference type="Gene3D" id="3.40.630.30">
    <property type="match status" value="1"/>
</dbReference>
<dbReference type="KEGG" id="hhw:NCTC503_01886"/>
<evidence type="ECO:0000313" key="2">
    <source>
        <dbReference type="Proteomes" id="UP000308489"/>
    </source>
</evidence>
<gene>
    <name evidence="1" type="ORF">NCTC503_01886</name>
</gene>
<reference evidence="1 2" key="1">
    <citation type="submission" date="2019-05" db="EMBL/GenBank/DDBJ databases">
        <authorList>
            <consortium name="Pathogen Informatics"/>
        </authorList>
    </citation>
    <scope>NUCLEOTIDE SEQUENCE [LARGE SCALE GENOMIC DNA]</scope>
    <source>
        <strain evidence="1 2">NCTC503</strain>
    </source>
</reference>
<evidence type="ECO:0000313" key="1">
    <source>
        <dbReference type="EMBL" id="VTQ91980.1"/>
    </source>
</evidence>